<evidence type="ECO:0000313" key="1">
    <source>
        <dbReference type="EMBL" id="QHC37469.1"/>
    </source>
</evidence>
<name>A0A857FUU6_KOMXY</name>
<dbReference type="Proteomes" id="UP000464674">
    <property type="component" value="Plasmid pA"/>
</dbReference>
<protein>
    <submittedName>
        <fullName evidence="1">Transposase</fullName>
    </submittedName>
</protein>
<dbReference type="EMBL" id="CP041349">
    <property type="protein sequence ID" value="QHC37469.1"/>
    <property type="molecule type" value="Genomic_DNA"/>
</dbReference>
<gene>
    <name evidence="1" type="ORF">FMA36_17410</name>
</gene>
<sequence length="35" mass="4397">MFLNCILRVPRIGCPRRDMHELYGKWNSLYVRFRR</sequence>
<accession>A0A857FUU6</accession>
<geneLocation type="plasmid" evidence="2">
    <name>pa</name>
</geneLocation>
<evidence type="ECO:0000313" key="2">
    <source>
        <dbReference type="Proteomes" id="UP000464674"/>
    </source>
</evidence>
<keyword evidence="1" id="KW-0614">Plasmid</keyword>
<dbReference type="AlphaFoldDB" id="A0A857FUU6"/>
<organism evidence="1 2">
    <name type="scientific">Komagataeibacter xylinus</name>
    <name type="common">Gluconacetobacter xylinus</name>
    <dbReference type="NCBI Taxonomy" id="28448"/>
    <lineage>
        <taxon>Bacteria</taxon>
        <taxon>Pseudomonadati</taxon>
        <taxon>Pseudomonadota</taxon>
        <taxon>Alphaproteobacteria</taxon>
        <taxon>Acetobacterales</taxon>
        <taxon>Acetobacteraceae</taxon>
        <taxon>Komagataeibacter</taxon>
    </lineage>
</organism>
<proteinExistence type="predicted"/>
<reference evidence="1 2" key="1">
    <citation type="journal article" date="2020" name="Carbohydr. Polym.">
        <title>Characterization and optimization of production of bacterial cellulose from strain CGMCC 17276 based on whole-genome analysis.</title>
        <authorList>
            <person name="Lu T."/>
            <person name="Gao H."/>
            <person name="Liao B."/>
            <person name="Wu J."/>
            <person name="Zhang W."/>
            <person name="Huang J."/>
            <person name="Liu M."/>
            <person name="Huang J."/>
            <person name="Chang Z."/>
            <person name="Jin M."/>
            <person name="Yi Z."/>
            <person name="Jiang D."/>
        </authorList>
    </citation>
    <scope>NUCLEOTIDE SEQUENCE [LARGE SCALE GENOMIC DNA]</scope>
    <source>
        <strain evidence="1 2">CGMCC 17276</strain>
        <plasmid evidence="2">pa</plasmid>
    </source>
</reference>